<accession>A0A0W8IFM0</accession>
<keyword evidence="5" id="KW-1185">Reference proteome</keyword>
<protein>
    <submittedName>
        <fullName evidence="3">DNA-binding protein</fullName>
    </submittedName>
    <submittedName>
        <fullName evidence="4">Excisionase family DNA binding protein</fullName>
    </submittedName>
</protein>
<feature type="region of interest" description="Disordered" evidence="1">
    <location>
        <begin position="59"/>
        <end position="85"/>
    </location>
</feature>
<reference evidence="5" key="1">
    <citation type="submission" date="2015-12" db="EMBL/GenBank/DDBJ databases">
        <authorList>
            <person name="Nair G.R."/>
            <person name="Kaur G."/>
            <person name="Mayilraj S."/>
        </authorList>
    </citation>
    <scope>NUCLEOTIDE SEQUENCE [LARGE SCALE GENOMIC DNA]</scope>
    <source>
        <strain evidence="5">CD08_7</strain>
    </source>
</reference>
<reference evidence="3" key="2">
    <citation type="submission" date="2015-12" db="EMBL/GenBank/DDBJ databases">
        <authorList>
            <person name="Shamseldin A."/>
            <person name="Moawad H."/>
            <person name="Abd El-Rahim W.M."/>
            <person name="Sadowsky M.J."/>
        </authorList>
    </citation>
    <scope>NUCLEOTIDE SEQUENCE [LARGE SCALE GENOMIC DNA]</scope>
    <source>
        <strain evidence="3">CD08_7</strain>
    </source>
</reference>
<comment type="caution">
    <text evidence="3">The sequence shown here is derived from an EMBL/GenBank/DDBJ whole genome shotgun (WGS) entry which is preliminary data.</text>
</comment>
<dbReference type="Proteomes" id="UP000546252">
    <property type="component" value="Unassembled WGS sequence"/>
</dbReference>
<dbReference type="GO" id="GO:0003677">
    <property type="term" value="F:DNA binding"/>
    <property type="evidence" value="ECO:0007669"/>
    <property type="project" value="UniProtKB-KW"/>
</dbReference>
<dbReference type="Pfam" id="PF12728">
    <property type="entry name" value="HTH_17"/>
    <property type="match status" value="1"/>
</dbReference>
<dbReference type="AlphaFoldDB" id="A0A0W8IFM0"/>
<dbReference type="NCBIfam" id="TIGR01764">
    <property type="entry name" value="excise"/>
    <property type="match status" value="1"/>
</dbReference>
<dbReference type="Proteomes" id="UP000054023">
    <property type="component" value="Unassembled WGS sequence"/>
</dbReference>
<dbReference type="STRING" id="317018.AVL63_01580"/>
<evidence type="ECO:0000259" key="2">
    <source>
        <dbReference type="Pfam" id="PF12728"/>
    </source>
</evidence>
<evidence type="ECO:0000256" key="1">
    <source>
        <dbReference type="SAM" id="MobiDB-lite"/>
    </source>
</evidence>
<feature type="domain" description="Helix-turn-helix" evidence="2">
    <location>
        <begin position="4"/>
        <end position="55"/>
    </location>
</feature>
<reference evidence="4 6" key="3">
    <citation type="submission" date="2020-08" db="EMBL/GenBank/DDBJ databases">
        <title>Sequencing the genomes of 1000 actinobacteria strains.</title>
        <authorList>
            <person name="Klenk H.-P."/>
        </authorList>
    </citation>
    <scope>NUCLEOTIDE SEQUENCE [LARGE SCALE GENOMIC DNA]</scope>
    <source>
        <strain evidence="4 6">DSM 19081</strain>
    </source>
</reference>
<evidence type="ECO:0000313" key="3">
    <source>
        <dbReference type="EMBL" id="KUG58769.1"/>
    </source>
</evidence>
<dbReference type="RefSeq" id="WP_058888451.1">
    <property type="nucleotide sequence ID" value="NZ_BAAAKT010000004.1"/>
</dbReference>
<organism evidence="3 5">
    <name type="scientific">Nesterenkonia jeotgali</name>
    <dbReference type="NCBI Taxonomy" id="317018"/>
    <lineage>
        <taxon>Bacteria</taxon>
        <taxon>Bacillati</taxon>
        <taxon>Actinomycetota</taxon>
        <taxon>Actinomycetes</taxon>
        <taxon>Micrococcales</taxon>
        <taxon>Micrococcaceae</taxon>
        <taxon>Nesterenkonia</taxon>
    </lineage>
</organism>
<proteinExistence type="predicted"/>
<dbReference type="EMBL" id="LQBM01000003">
    <property type="protein sequence ID" value="KUG58769.1"/>
    <property type="molecule type" value="Genomic_DNA"/>
</dbReference>
<evidence type="ECO:0000313" key="5">
    <source>
        <dbReference type="Proteomes" id="UP000054023"/>
    </source>
</evidence>
<sequence>MRRFLTLPDVAEALNISMSQTRALIKTGDLEGIQIGGRGQWRVEEAKLDEYIERQYAAQRESRSAIASTPAPGTPQEHTPRTTAS</sequence>
<dbReference type="EMBL" id="JACJIH010000001">
    <property type="protein sequence ID" value="MBA8921437.1"/>
    <property type="molecule type" value="Genomic_DNA"/>
</dbReference>
<evidence type="ECO:0000313" key="6">
    <source>
        <dbReference type="Proteomes" id="UP000546252"/>
    </source>
</evidence>
<dbReference type="InterPro" id="IPR010093">
    <property type="entry name" value="SinI_DNA-bd"/>
</dbReference>
<evidence type="ECO:0000313" key="4">
    <source>
        <dbReference type="EMBL" id="MBA8921437.1"/>
    </source>
</evidence>
<keyword evidence="3" id="KW-0238">DNA-binding</keyword>
<name>A0A0W8IFM0_9MICC</name>
<gene>
    <name evidence="3" type="ORF">AVL63_01580</name>
    <name evidence="4" type="ORF">HNR24_001370</name>
</gene>
<dbReference type="InterPro" id="IPR041657">
    <property type="entry name" value="HTH_17"/>
</dbReference>